<dbReference type="Proteomes" id="UP001451303">
    <property type="component" value="Unassembled WGS sequence"/>
</dbReference>
<protein>
    <submittedName>
        <fullName evidence="1">Uncharacterized protein</fullName>
    </submittedName>
</protein>
<organism evidence="1 2">
    <name type="scientific">Neurospora intermedia</name>
    <dbReference type="NCBI Taxonomy" id="5142"/>
    <lineage>
        <taxon>Eukaryota</taxon>
        <taxon>Fungi</taxon>
        <taxon>Dikarya</taxon>
        <taxon>Ascomycota</taxon>
        <taxon>Pezizomycotina</taxon>
        <taxon>Sordariomycetes</taxon>
        <taxon>Sordariomycetidae</taxon>
        <taxon>Sordariales</taxon>
        <taxon>Sordariaceae</taxon>
        <taxon>Neurospora</taxon>
    </lineage>
</organism>
<evidence type="ECO:0000313" key="1">
    <source>
        <dbReference type="EMBL" id="KAL0472656.1"/>
    </source>
</evidence>
<accession>A0ABR3DLE5</accession>
<reference evidence="1 2" key="1">
    <citation type="submission" date="2023-09" db="EMBL/GenBank/DDBJ databases">
        <title>Multi-omics analysis of a traditional fermented food reveals byproduct-associated fungal strains for waste-to-food upcycling.</title>
        <authorList>
            <consortium name="Lawrence Berkeley National Laboratory"/>
            <person name="Rekdal V.M."/>
            <person name="Villalobos-Escobedo J.M."/>
            <person name="Rodriguez-Valeron N."/>
            <person name="Garcia M.O."/>
            <person name="Vasquez D.P."/>
            <person name="Damayanti I."/>
            <person name="Sorensen P.M."/>
            <person name="Baidoo E.E."/>
            <person name="De Carvalho A.C."/>
            <person name="Riley R."/>
            <person name="Lipzen A."/>
            <person name="He G."/>
            <person name="Yan M."/>
            <person name="Haridas S."/>
            <person name="Daum C."/>
            <person name="Yoshinaga Y."/>
            <person name="Ng V."/>
            <person name="Grigoriev I.V."/>
            <person name="Munk R."/>
            <person name="Nuraida L."/>
            <person name="Wijaya C.H."/>
            <person name="Morales P.-C."/>
            <person name="Keasling J.D."/>
        </authorList>
    </citation>
    <scope>NUCLEOTIDE SEQUENCE [LARGE SCALE GENOMIC DNA]</scope>
    <source>
        <strain evidence="1 2">FGSC 2613</strain>
    </source>
</reference>
<name>A0ABR3DLE5_NEUIN</name>
<gene>
    <name evidence="1" type="ORF">QR685DRAFT_438584</name>
</gene>
<feature type="non-terminal residue" evidence="1">
    <location>
        <position position="1"/>
    </location>
</feature>
<dbReference type="EMBL" id="JAVLET010000003">
    <property type="protein sequence ID" value="KAL0472656.1"/>
    <property type="molecule type" value="Genomic_DNA"/>
</dbReference>
<sequence>SLEYNPRFGILTNKVKYFNHYTINNIPSKTISLGINNIYVILPSFVADLIE</sequence>
<evidence type="ECO:0000313" key="2">
    <source>
        <dbReference type="Proteomes" id="UP001451303"/>
    </source>
</evidence>
<proteinExistence type="predicted"/>
<keyword evidence="2" id="KW-1185">Reference proteome</keyword>
<comment type="caution">
    <text evidence="1">The sequence shown here is derived from an EMBL/GenBank/DDBJ whole genome shotgun (WGS) entry which is preliminary data.</text>
</comment>